<accession>A0A0B8NXN3</accession>
<dbReference type="RefSeq" id="WP_261836347.1">
    <property type="nucleotide sequence ID" value="NZ_AP024882.1"/>
</dbReference>
<name>A0A0B8NXN3_9VIBR</name>
<dbReference type="EMBL" id="BBRZ01000139">
    <property type="protein sequence ID" value="GAM59310.1"/>
    <property type="molecule type" value="Genomic_DNA"/>
</dbReference>
<evidence type="ECO:0000313" key="3">
    <source>
        <dbReference type="Proteomes" id="UP000031671"/>
    </source>
</evidence>
<reference evidence="2 3" key="1">
    <citation type="submission" date="2015-01" db="EMBL/GenBank/DDBJ databases">
        <title>Vibrio sp. C1 JCM 19231 whole genome shotgun sequence.</title>
        <authorList>
            <person name="Sawabe T."/>
            <person name="Meirelles P."/>
            <person name="Feng G."/>
            <person name="Sayaka M."/>
            <person name="Hattori M."/>
            <person name="Ohkuma M."/>
        </authorList>
    </citation>
    <scope>NUCLEOTIDE SEQUENCE [LARGE SCALE GENOMIC DNA]</scope>
    <source>
        <strain evidence="3">JCM 19231</strain>
    </source>
</reference>
<evidence type="ECO:0000256" key="1">
    <source>
        <dbReference type="SAM" id="SignalP"/>
    </source>
</evidence>
<comment type="caution">
    <text evidence="2">The sequence shown here is derived from an EMBL/GenBank/DDBJ whole genome shotgun (WGS) entry which is preliminary data.</text>
</comment>
<keyword evidence="3" id="KW-1185">Reference proteome</keyword>
<feature type="chain" id="PRO_5002139532" evidence="1">
    <location>
        <begin position="27"/>
        <end position="109"/>
    </location>
</feature>
<feature type="signal peptide" evidence="1">
    <location>
        <begin position="1"/>
        <end position="26"/>
    </location>
</feature>
<protein>
    <submittedName>
        <fullName evidence="2">Uncharacterized protein</fullName>
    </submittedName>
</protein>
<proteinExistence type="predicted"/>
<gene>
    <name evidence="2" type="ORF">JCM19231_1473</name>
</gene>
<reference evidence="2 3" key="2">
    <citation type="submission" date="2015-01" db="EMBL/GenBank/DDBJ databases">
        <authorList>
            <consortium name="NBRP consortium"/>
            <person name="Sawabe T."/>
            <person name="Meirelles P."/>
            <person name="Feng G."/>
            <person name="Sayaka M."/>
            <person name="Hattori M."/>
            <person name="Ohkuma M."/>
        </authorList>
    </citation>
    <scope>NUCLEOTIDE SEQUENCE [LARGE SCALE GENOMIC DNA]</scope>
    <source>
        <strain evidence="3">JCM 19231</strain>
    </source>
</reference>
<keyword evidence="1" id="KW-0732">Signal</keyword>
<dbReference type="AlphaFoldDB" id="A0A0B8NXN3"/>
<evidence type="ECO:0000313" key="2">
    <source>
        <dbReference type="EMBL" id="GAM59310.1"/>
    </source>
</evidence>
<organism evidence="2 3">
    <name type="scientific">Vibrio ishigakensis</name>
    <dbReference type="NCBI Taxonomy" id="1481914"/>
    <lineage>
        <taxon>Bacteria</taxon>
        <taxon>Pseudomonadati</taxon>
        <taxon>Pseudomonadota</taxon>
        <taxon>Gammaproteobacteria</taxon>
        <taxon>Vibrionales</taxon>
        <taxon>Vibrionaceae</taxon>
        <taxon>Vibrio</taxon>
    </lineage>
</organism>
<dbReference type="Proteomes" id="UP000031671">
    <property type="component" value="Unassembled WGS sequence"/>
</dbReference>
<sequence length="109" mass="12051">MKLLSQIKPSHMALLTVVLFSASVFAENGEESTDMERAESHVHEQLSQQEMDEIRAQRQELLKNLELTGNTDQNTHLHTNANPGHLMVKSNVCQNTAIPLGAKTTVGCI</sequence>